<dbReference type="OrthoDB" id="9796461at2"/>
<feature type="transmembrane region" description="Helical" evidence="1">
    <location>
        <begin position="297"/>
        <end position="319"/>
    </location>
</feature>
<feature type="domain" description="SGNH" evidence="3">
    <location>
        <begin position="389"/>
        <end position="616"/>
    </location>
</feature>
<dbReference type="AlphaFoldDB" id="V4RTT1"/>
<comment type="caution">
    <text evidence="4">The sequence shown here is derived from an EMBL/GenBank/DDBJ whole genome shotgun (WGS) entry which is preliminary data.</text>
</comment>
<dbReference type="InterPro" id="IPR002656">
    <property type="entry name" value="Acyl_transf_3_dom"/>
</dbReference>
<feature type="domain" description="Acyltransferase 3" evidence="2">
    <location>
        <begin position="10"/>
        <end position="319"/>
    </location>
</feature>
<keyword evidence="1" id="KW-1133">Transmembrane helix</keyword>
<dbReference type="PATRIC" id="fig|1121022.4.peg.47"/>
<feature type="transmembrane region" description="Helical" evidence="1">
    <location>
        <begin position="35"/>
        <end position="56"/>
    </location>
</feature>
<dbReference type="GO" id="GO:0009103">
    <property type="term" value="P:lipopolysaccharide biosynthetic process"/>
    <property type="evidence" value="ECO:0007669"/>
    <property type="project" value="TreeGrafter"/>
</dbReference>
<evidence type="ECO:0000313" key="5">
    <source>
        <dbReference type="Proteomes" id="UP000017837"/>
    </source>
</evidence>
<feature type="transmembrane region" description="Helical" evidence="1">
    <location>
        <begin position="223"/>
        <end position="240"/>
    </location>
</feature>
<feature type="transmembrane region" description="Helical" evidence="1">
    <location>
        <begin position="190"/>
        <end position="211"/>
    </location>
</feature>
<keyword evidence="5" id="KW-1185">Reference proteome</keyword>
<keyword evidence="1" id="KW-0472">Membrane</keyword>
<evidence type="ECO:0000313" key="4">
    <source>
        <dbReference type="EMBL" id="ESQ94553.1"/>
    </source>
</evidence>
<organism evidence="4 5">
    <name type="scientific">Asticcacaulis benevestitus DSM 16100 = ATCC BAA-896</name>
    <dbReference type="NCBI Taxonomy" id="1121022"/>
    <lineage>
        <taxon>Bacteria</taxon>
        <taxon>Pseudomonadati</taxon>
        <taxon>Pseudomonadota</taxon>
        <taxon>Alphaproteobacteria</taxon>
        <taxon>Caulobacterales</taxon>
        <taxon>Caulobacteraceae</taxon>
        <taxon>Asticcacaulis</taxon>
    </lineage>
</organism>
<dbReference type="PANTHER" id="PTHR23028:SF53">
    <property type="entry name" value="ACYL_TRANSF_3 DOMAIN-CONTAINING PROTEIN"/>
    <property type="match status" value="1"/>
</dbReference>
<dbReference type="STRING" id="1121022.GCA_000376105_01560"/>
<dbReference type="GO" id="GO:0016747">
    <property type="term" value="F:acyltransferase activity, transferring groups other than amino-acyl groups"/>
    <property type="evidence" value="ECO:0007669"/>
    <property type="project" value="InterPro"/>
</dbReference>
<dbReference type="Proteomes" id="UP000017837">
    <property type="component" value="Unassembled WGS sequence"/>
</dbReference>
<accession>V4RTT1</accession>
<dbReference type="Pfam" id="PF19040">
    <property type="entry name" value="SGNH"/>
    <property type="match status" value="1"/>
</dbReference>
<feature type="transmembrane region" description="Helical" evidence="1">
    <location>
        <begin position="12"/>
        <end position="29"/>
    </location>
</feature>
<dbReference type="EMBL" id="AWGB01000001">
    <property type="protein sequence ID" value="ESQ94553.1"/>
    <property type="molecule type" value="Genomic_DNA"/>
</dbReference>
<protein>
    <recommendedName>
        <fullName evidence="6">Acyltransferase</fullName>
    </recommendedName>
</protein>
<dbReference type="GO" id="GO:0016020">
    <property type="term" value="C:membrane"/>
    <property type="evidence" value="ECO:0007669"/>
    <property type="project" value="TreeGrafter"/>
</dbReference>
<dbReference type="RefSeq" id="WP_018081228.1">
    <property type="nucleotide sequence ID" value="NZ_AQWM01000004.1"/>
</dbReference>
<gene>
    <name evidence="4" type="ORF">ABENE_00230</name>
</gene>
<feature type="transmembrane region" description="Helical" evidence="1">
    <location>
        <begin position="339"/>
        <end position="359"/>
    </location>
</feature>
<keyword evidence="1" id="KW-0812">Transmembrane</keyword>
<evidence type="ECO:0000256" key="1">
    <source>
        <dbReference type="SAM" id="Phobius"/>
    </source>
</evidence>
<dbReference type="eggNOG" id="COG1835">
    <property type="taxonomic scope" value="Bacteria"/>
</dbReference>
<evidence type="ECO:0000259" key="3">
    <source>
        <dbReference type="Pfam" id="PF19040"/>
    </source>
</evidence>
<dbReference type="Pfam" id="PF01757">
    <property type="entry name" value="Acyl_transf_3"/>
    <property type="match status" value="1"/>
</dbReference>
<dbReference type="InterPro" id="IPR050879">
    <property type="entry name" value="Acyltransferase_3"/>
</dbReference>
<feature type="transmembrane region" description="Helical" evidence="1">
    <location>
        <begin position="166"/>
        <end position="184"/>
    </location>
</feature>
<evidence type="ECO:0000259" key="2">
    <source>
        <dbReference type="Pfam" id="PF01757"/>
    </source>
</evidence>
<sequence length="626" mass="69192">MTDTPLHKRADIQGLRGIAVLAVVLFHVSPAALPGGFAGVDIFFVISGYLITQILLRDMEAGGFRLRDFYQRRIRRLFPALYAVMAFTLISGLLILPPKLLSELVYSQFFTTLFLSNFAFAHLADYFDSASSLKPLLHTWSLGVEEQFYLIFPLALLALQRFVRRFLWPVLGALALLSLMLAQITTKPEAAFYLPTTRAFELLIGALCVWAQARLRLSDALRRWLSMLGLALMIASPILLNDRLPFPGLWALPPCLGAALLLLTHDGWGNKLIAAPPLTFTGDISYSLYLWHWPLLVYARLMFGGSVWIALPVVGLGFVMAALSRRYIEQPFLEKRLRFVWPMALGAMALSIIVTLLIFDAKGLPQRFNAAEQAAFAATDDYNHDRRHCHLGKDARIAYRDTCIYGDAKAAPAVAIWGDSEGAELARALGDRLTGASVRQITASACPPSVGYVIAYNRACRAHNADMLLHLKADPNIKTVVLVLNYRRYDADKAAAMLTGLQLSALDLQVSGKRVVLVYPLPVYDFDPPSQVGLAMRLGRDPAGVGMSRTEFETVNGRTISELDAFSAAHGLEVLRPSEVLCDAERCRVYEPKTGVLYFNGQHLSLKGAGLLADRLTISTPRLRAE</sequence>
<evidence type="ECO:0008006" key="6">
    <source>
        <dbReference type="Google" id="ProtNLM"/>
    </source>
</evidence>
<proteinExistence type="predicted"/>
<dbReference type="InterPro" id="IPR043968">
    <property type="entry name" value="SGNH"/>
</dbReference>
<reference evidence="4 5" key="1">
    <citation type="journal article" date="2014" name="Nature">
        <title>Sequential evolution of bacterial morphology by co-option of a developmental regulator.</title>
        <authorList>
            <person name="Jiang C."/>
            <person name="Brown P.J."/>
            <person name="Ducret A."/>
            <person name="Brun Y.V."/>
        </authorList>
    </citation>
    <scope>NUCLEOTIDE SEQUENCE [LARGE SCALE GENOMIC DNA]</scope>
    <source>
        <strain evidence="4 5">DSM 16100</strain>
    </source>
</reference>
<dbReference type="PANTHER" id="PTHR23028">
    <property type="entry name" value="ACETYLTRANSFERASE"/>
    <property type="match status" value="1"/>
</dbReference>
<feature type="transmembrane region" description="Helical" evidence="1">
    <location>
        <begin position="77"/>
        <end position="96"/>
    </location>
</feature>
<name>V4RTT1_9CAUL</name>